<reference evidence="1 2" key="1">
    <citation type="submission" date="2021-06" db="EMBL/GenBank/DDBJ databases">
        <title>Caerostris darwini draft genome.</title>
        <authorList>
            <person name="Kono N."/>
            <person name="Arakawa K."/>
        </authorList>
    </citation>
    <scope>NUCLEOTIDE SEQUENCE [LARGE SCALE GENOMIC DNA]</scope>
</reference>
<dbReference type="Proteomes" id="UP001054837">
    <property type="component" value="Unassembled WGS sequence"/>
</dbReference>
<organism evidence="1 2">
    <name type="scientific">Caerostris darwini</name>
    <dbReference type="NCBI Taxonomy" id="1538125"/>
    <lineage>
        <taxon>Eukaryota</taxon>
        <taxon>Metazoa</taxon>
        <taxon>Ecdysozoa</taxon>
        <taxon>Arthropoda</taxon>
        <taxon>Chelicerata</taxon>
        <taxon>Arachnida</taxon>
        <taxon>Araneae</taxon>
        <taxon>Araneomorphae</taxon>
        <taxon>Entelegynae</taxon>
        <taxon>Araneoidea</taxon>
        <taxon>Araneidae</taxon>
        <taxon>Caerostris</taxon>
    </lineage>
</organism>
<dbReference type="AlphaFoldDB" id="A0AAV4SA65"/>
<protein>
    <submittedName>
        <fullName evidence="1">Uncharacterized protein</fullName>
    </submittedName>
</protein>
<dbReference type="EMBL" id="BPLQ01007511">
    <property type="protein sequence ID" value="GIY30535.1"/>
    <property type="molecule type" value="Genomic_DNA"/>
</dbReference>
<evidence type="ECO:0000313" key="2">
    <source>
        <dbReference type="Proteomes" id="UP001054837"/>
    </source>
</evidence>
<gene>
    <name evidence="1" type="ORF">CDAR_495571</name>
</gene>
<proteinExistence type="predicted"/>
<sequence length="81" mass="8898">MGPEDFDHFTLSFRLRGPALFSPPPPSSSSRGVGRICLSRGDAEEKEIHEKVEGAGDIERFANKARSVTGCMLIRFENSTT</sequence>
<name>A0AAV4SA65_9ARAC</name>
<comment type="caution">
    <text evidence="1">The sequence shown here is derived from an EMBL/GenBank/DDBJ whole genome shotgun (WGS) entry which is preliminary data.</text>
</comment>
<evidence type="ECO:0000313" key="1">
    <source>
        <dbReference type="EMBL" id="GIY30535.1"/>
    </source>
</evidence>
<keyword evidence="2" id="KW-1185">Reference proteome</keyword>
<accession>A0AAV4SA65</accession>